<evidence type="ECO:0000256" key="9">
    <source>
        <dbReference type="ARBA" id="ARBA00023012"/>
    </source>
</evidence>
<keyword evidence="7" id="KW-0418">Kinase</keyword>
<dbReference type="PANTHER" id="PTHR45436">
    <property type="entry name" value="SENSOR HISTIDINE KINASE YKOH"/>
    <property type="match status" value="1"/>
</dbReference>
<evidence type="ECO:0000259" key="14">
    <source>
        <dbReference type="PROSITE" id="PS50885"/>
    </source>
</evidence>
<dbReference type="PANTHER" id="PTHR45436:SF5">
    <property type="entry name" value="SENSOR HISTIDINE KINASE TRCS"/>
    <property type="match status" value="1"/>
</dbReference>
<protein>
    <recommendedName>
        <fullName evidence="3">histidine kinase</fullName>
        <ecNumber evidence="3">2.7.13.3</ecNumber>
    </recommendedName>
</protein>
<dbReference type="InterPro" id="IPR003661">
    <property type="entry name" value="HisK_dim/P_dom"/>
</dbReference>
<organism evidence="15">
    <name type="scientific">freshwater metagenome</name>
    <dbReference type="NCBI Taxonomy" id="449393"/>
    <lineage>
        <taxon>unclassified sequences</taxon>
        <taxon>metagenomes</taxon>
        <taxon>ecological metagenomes</taxon>
    </lineage>
</organism>
<dbReference type="CDD" id="cd00082">
    <property type="entry name" value="HisKA"/>
    <property type="match status" value="1"/>
</dbReference>
<dbReference type="AlphaFoldDB" id="A0A6J6AZ47"/>
<comment type="subcellular location">
    <subcellularLocation>
        <location evidence="2">Membrane</location>
    </subcellularLocation>
</comment>
<accession>A0A6J6AZ47</accession>
<feature type="compositionally biased region" description="Polar residues" evidence="11">
    <location>
        <begin position="86"/>
        <end position="95"/>
    </location>
</feature>
<dbReference type="Gene3D" id="3.30.565.10">
    <property type="entry name" value="Histidine kinase-like ATPase, C-terminal domain"/>
    <property type="match status" value="1"/>
</dbReference>
<keyword evidence="4" id="KW-0597">Phosphoprotein</keyword>
<evidence type="ECO:0000256" key="11">
    <source>
        <dbReference type="SAM" id="MobiDB-lite"/>
    </source>
</evidence>
<evidence type="ECO:0000256" key="3">
    <source>
        <dbReference type="ARBA" id="ARBA00012438"/>
    </source>
</evidence>
<dbReference type="InterPro" id="IPR003660">
    <property type="entry name" value="HAMP_dom"/>
</dbReference>
<dbReference type="PROSITE" id="PS50885">
    <property type="entry name" value="HAMP"/>
    <property type="match status" value="1"/>
</dbReference>
<dbReference type="SMART" id="SM00304">
    <property type="entry name" value="HAMP"/>
    <property type="match status" value="1"/>
</dbReference>
<sequence length="490" mass="52188">MNTSFRTWSLRSRISLGVVFLAALGFLVSGLAAQSALKNYLTTQIDHELEAITGGTLPRIVRAGIAHEALESRGEDDREDKPAGNAPNSPLQRIPTTTSVTLLDPAGNIVGGLGGDLNKASISDYIQGLLPAEVASHGDKPFTIEADGADFRAVARTLPGNAGTLVAAQSLEELDNTVSKLGFLFFFISLVLLILMAIAARAVVRVGLRPLEDAETTAEEIASGNLSARMPETSAGTEVGRLVSTLNTMLARVEEAFAVRTESENKLRRFVADASHELRTPITAIRGFSELHRQGAVTGEAETKELIARIEGESKRMGSLVEDLLLLARLDQAREMDSKPVDVVKVVADAVASAQVSGPDHPITLITPNAELFMLGDEVRIHQVIANLLANARAHTPTGTPIAVMITADEAEVSISVADKGPGLSETDQRRIFERFYRADGSRSRNGEDGSGLGLSIVDAVMRAHGGNVSVESELGQGSKFTLVFPRKDS</sequence>
<dbReference type="SMART" id="SM00388">
    <property type="entry name" value="HisKA"/>
    <property type="match status" value="1"/>
</dbReference>
<dbReference type="FunFam" id="3.30.565.10:FF:000006">
    <property type="entry name" value="Sensor histidine kinase WalK"/>
    <property type="match status" value="1"/>
</dbReference>
<dbReference type="SMART" id="SM00387">
    <property type="entry name" value="HATPase_c"/>
    <property type="match status" value="1"/>
</dbReference>
<dbReference type="Pfam" id="PF00672">
    <property type="entry name" value="HAMP"/>
    <property type="match status" value="1"/>
</dbReference>
<dbReference type="InterPro" id="IPR004358">
    <property type="entry name" value="Sig_transdc_His_kin-like_C"/>
</dbReference>
<dbReference type="InterPro" id="IPR003594">
    <property type="entry name" value="HATPase_dom"/>
</dbReference>
<feature type="transmembrane region" description="Helical" evidence="12">
    <location>
        <begin position="181"/>
        <end position="204"/>
    </location>
</feature>
<feature type="region of interest" description="Disordered" evidence="11">
    <location>
        <begin position="70"/>
        <end position="95"/>
    </location>
</feature>
<feature type="domain" description="Histidine kinase" evidence="13">
    <location>
        <begin position="273"/>
        <end position="489"/>
    </location>
</feature>
<dbReference type="SUPFAM" id="SSF158472">
    <property type="entry name" value="HAMP domain-like"/>
    <property type="match status" value="1"/>
</dbReference>
<dbReference type="EMBL" id="CAEZSD010000037">
    <property type="protein sequence ID" value="CAB4531588.1"/>
    <property type="molecule type" value="Genomic_DNA"/>
</dbReference>
<dbReference type="EC" id="2.7.13.3" evidence="3"/>
<name>A0A6J6AZ47_9ZZZZ</name>
<dbReference type="CDD" id="cd00075">
    <property type="entry name" value="HATPase"/>
    <property type="match status" value="1"/>
</dbReference>
<evidence type="ECO:0000313" key="15">
    <source>
        <dbReference type="EMBL" id="CAB4531588.1"/>
    </source>
</evidence>
<dbReference type="Gene3D" id="6.10.340.10">
    <property type="match status" value="1"/>
</dbReference>
<proteinExistence type="predicted"/>
<dbReference type="CDD" id="cd06225">
    <property type="entry name" value="HAMP"/>
    <property type="match status" value="1"/>
</dbReference>
<dbReference type="InterPro" id="IPR036097">
    <property type="entry name" value="HisK_dim/P_sf"/>
</dbReference>
<evidence type="ECO:0000256" key="4">
    <source>
        <dbReference type="ARBA" id="ARBA00022553"/>
    </source>
</evidence>
<dbReference type="Gene3D" id="1.10.287.130">
    <property type="match status" value="1"/>
</dbReference>
<keyword evidence="8 12" id="KW-1133">Transmembrane helix</keyword>
<evidence type="ECO:0000256" key="7">
    <source>
        <dbReference type="ARBA" id="ARBA00022777"/>
    </source>
</evidence>
<feature type="domain" description="HAMP" evidence="14">
    <location>
        <begin position="205"/>
        <end position="258"/>
    </location>
</feature>
<evidence type="ECO:0000256" key="12">
    <source>
        <dbReference type="SAM" id="Phobius"/>
    </source>
</evidence>
<evidence type="ECO:0000256" key="5">
    <source>
        <dbReference type="ARBA" id="ARBA00022679"/>
    </source>
</evidence>
<dbReference type="SUPFAM" id="SSF55874">
    <property type="entry name" value="ATPase domain of HSP90 chaperone/DNA topoisomerase II/histidine kinase"/>
    <property type="match status" value="1"/>
</dbReference>
<dbReference type="GO" id="GO:0000155">
    <property type="term" value="F:phosphorelay sensor kinase activity"/>
    <property type="evidence" value="ECO:0007669"/>
    <property type="project" value="InterPro"/>
</dbReference>
<evidence type="ECO:0000259" key="13">
    <source>
        <dbReference type="PROSITE" id="PS50109"/>
    </source>
</evidence>
<evidence type="ECO:0000256" key="2">
    <source>
        <dbReference type="ARBA" id="ARBA00004370"/>
    </source>
</evidence>
<dbReference type="PROSITE" id="PS50109">
    <property type="entry name" value="HIS_KIN"/>
    <property type="match status" value="1"/>
</dbReference>
<dbReference type="Pfam" id="PF02518">
    <property type="entry name" value="HATPase_c"/>
    <property type="match status" value="1"/>
</dbReference>
<dbReference type="SUPFAM" id="SSF47384">
    <property type="entry name" value="Homodimeric domain of signal transducing histidine kinase"/>
    <property type="match status" value="1"/>
</dbReference>
<reference evidence="15" key="1">
    <citation type="submission" date="2020-05" db="EMBL/GenBank/DDBJ databases">
        <authorList>
            <person name="Chiriac C."/>
            <person name="Salcher M."/>
            <person name="Ghai R."/>
            <person name="Kavagutti S V."/>
        </authorList>
    </citation>
    <scope>NUCLEOTIDE SEQUENCE</scope>
</reference>
<keyword evidence="9" id="KW-0902">Two-component regulatory system</keyword>
<comment type="catalytic activity">
    <reaction evidence="1">
        <text>ATP + protein L-histidine = ADP + protein N-phospho-L-histidine.</text>
        <dbReference type="EC" id="2.7.13.3"/>
    </reaction>
</comment>
<dbReference type="InterPro" id="IPR005467">
    <property type="entry name" value="His_kinase_dom"/>
</dbReference>
<dbReference type="FunFam" id="1.10.287.130:FF:000001">
    <property type="entry name" value="Two-component sensor histidine kinase"/>
    <property type="match status" value="1"/>
</dbReference>
<keyword evidence="6 12" id="KW-0812">Transmembrane</keyword>
<gene>
    <name evidence="15" type="ORF">UFOPK1399_00446</name>
</gene>
<dbReference type="InterPro" id="IPR036890">
    <property type="entry name" value="HATPase_C_sf"/>
</dbReference>
<dbReference type="Pfam" id="PF00512">
    <property type="entry name" value="HisKA"/>
    <property type="match status" value="1"/>
</dbReference>
<evidence type="ECO:0000256" key="10">
    <source>
        <dbReference type="ARBA" id="ARBA00023136"/>
    </source>
</evidence>
<keyword evidence="5" id="KW-0808">Transferase</keyword>
<keyword evidence="10 12" id="KW-0472">Membrane</keyword>
<dbReference type="PRINTS" id="PR00344">
    <property type="entry name" value="BCTRLSENSOR"/>
</dbReference>
<dbReference type="GO" id="GO:0005886">
    <property type="term" value="C:plasma membrane"/>
    <property type="evidence" value="ECO:0007669"/>
    <property type="project" value="TreeGrafter"/>
</dbReference>
<evidence type="ECO:0000256" key="1">
    <source>
        <dbReference type="ARBA" id="ARBA00000085"/>
    </source>
</evidence>
<dbReference type="InterPro" id="IPR050428">
    <property type="entry name" value="TCS_sensor_his_kinase"/>
</dbReference>
<evidence type="ECO:0000256" key="8">
    <source>
        <dbReference type="ARBA" id="ARBA00022989"/>
    </source>
</evidence>
<evidence type="ECO:0000256" key="6">
    <source>
        <dbReference type="ARBA" id="ARBA00022692"/>
    </source>
</evidence>
<feature type="compositionally biased region" description="Basic and acidic residues" evidence="11">
    <location>
        <begin position="70"/>
        <end position="82"/>
    </location>
</feature>